<sequence>MKRPLRKRPASSASSGGQSFRTSRTPTQTRQPQQRTPTFVASVPIPIPKPSGIVAPPPATTTTAARLRHATNSPEVTPVALPPPPFPSAQPQHPMATHPHYSVPRLPLDLKDPFLSPRPGVFSHHHRISPSPPPRRTRSPSPQPLAANRHVLHVSSPESIITRSPHVATSPLPLPLLLVSPTPTSPRQPQQPPQEPLVIPAAEQQTAIITTTPRSARVGQQPPSTDRAHGLLAAQAQQRLKDVVAQLQQLMVPLAAAADGAPPDDPSSGSLVNAAAAALADAAGTGLGQDGVGFSPRLSSLAGGLTARSERAALIDPDTSALSSPTNSESPAAAAAARHTSGTPPRHARLLQLYHALAVRKAQQDARAAELAAVERELAQRMMSGDGTTAPASTAAAGAVGSPGCHLHQCRIPDKGTSHHHQSRIPDPATPLRVMGAISTTTSPAPTPVSATMTGVPSTMTPRSRPGTSVGSPPGGAVMTPGGRGGSGLTPNTNGVLITPQEVAFLRARVQEVQRQLRTREEQERAGLGVLGQLRVREAALGERESLLGQRVALAESRSRLVAQREAESAREQAELEAHRAALQSRLEETQLREEELQARETALADQRQVLAQAQVDLTATRAADAQRLTAAQQQLDQREHDLDARARRLDEASASCTQREAALRQRDEAARAQAGRLADLEARLAERQEEVR</sequence>
<feature type="region of interest" description="Disordered" evidence="2">
    <location>
        <begin position="120"/>
        <end position="144"/>
    </location>
</feature>
<feature type="compositionally biased region" description="Low complexity" evidence="2">
    <location>
        <begin position="440"/>
        <end position="454"/>
    </location>
</feature>
<evidence type="ECO:0000313" key="3">
    <source>
        <dbReference type="EMBL" id="KAJ4455707.1"/>
    </source>
</evidence>
<feature type="region of interest" description="Disordered" evidence="2">
    <location>
        <begin position="1"/>
        <end position="99"/>
    </location>
</feature>
<feature type="coiled-coil region" evidence="1">
    <location>
        <begin position="564"/>
        <end position="607"/>
    </location>
</feature>
<organism evidence="3 4">
    <name type="scientific">Paratrimastix pyriformis</name>
    <dbReference type="NCBI Taxonomy" id="342808"/>
    <lineage>
        <taxon>Eukaryota</taxon>
        <taxon>Metamonada</taxon>
        <taxon>Preaxostyla</taxon>
        <taxon>Paratrimastigidae</taxon>
        <taxon>Paratrimastix</taxon>
    </lineage>
</organism>
<keyword evidence="1" id="KW-0175">Coiled coil</keyword>
<dbReference type="EMBL" id="JAPMOS010000095">
    <property type="protein sequence ID" value="KAJ4455707.1"/>
    <property type="molecule type" value="Genomic_DNA"/>
</dbReference>
<feature type="compositionally biased region" description="Low complexity" evidence="2">
    <location>
        <begin position="18"/>
        <end position="39"/>
    </location>
</feature>
<feature type="compositionally biased region" description="Polar residues" evidence="2">
    <location>
        <begin position="320"/>
        <end position="330"/>
    </location>
</feature>
<feature type="region of interest" description="Disordered" evidence="2">
    <location>
        <begin position="649"/>
        <end position="670"/>
    </location>
</feature>
<accession>A0ABQ8UBI4</accession>
<evidence type="ECO:0000256" key="1">
    <source>
        <dbReference type="SAM" id="Coils"/>
    </source>
</evidence>
<name>A0ABQ8UBI4_9EUKA</name>
<proteinExistence type="predicted"/>
<evidence type="ECO:0000256" key="2">
    <source>
        <dbReference type="SAM" id="MobiDB-lite"/>
    </source>
</evidence>
<dbReference type="Proteomes" id="UP001141327">
    <property type="component" value="Unassembled WGS sequence"/>
</dbReference>
<comment type="caution">
    <text evidence="3">The sequence shown here is derived from an EMBL/GenBank/DDBJ whole genome shotgun (WGS) entry which is preliminary data.</text>
</comment>
<protein>
    <submittedName>
        <fullName evidence="3">Uncharacterized protein</fullName>
    </submittedName>
</protein>
<reference evidence="3" key="1">
    <citation type="journal article" date="2022" name="bioRxiv">
        <title>Genomics of Preaxostyla Flagellates Illuminates Evolutionary Transitions and the Path Towards Mitochondrial Loss.</title>
        <authorList>
            <person name="Novak L.V.F."/>
            <person name="Treitli S.C."/>
            <person name="Pyrih J."/>
            <person name="Halakuc P."/>
            <person name="Pipaliya S.V."/>
            <person name="Vacek V."/>
            <person name="Brzon O."/>
            <person name="Soukal P."/>
            <person name="Eme L."/>
            <person name="Dacks J.B."/>
            <person name="Karnkowska A."/>
            <person name="Elias M."/>
            <person name="Hampl V."/>
        </authorList>
    </citation>
    <scope>NUCLEOTIDE SEQUENCE</scope>
    <source>
        <strain evidence="3">RCP-MX</strain>
    </source>
</reference>
<keyword evidence="4" id="KW-1185">Reference proteome</keyword>
<gene>
    <name evidence="3" type="ORF">PAPYR_9264</name>
</gene>
<feature type="compositionally biased region" description="Polar residues" evidence="2">
    <location>
        <begin position="455"/>
        <end position="471"/>
    </location>
</feature>
<feature type="region of interest" description="Disordered" evidence="2">
    <location>
        <begin position="317"/>
        <end position="344"/>
    </location>
</feature>
<feature type="region of interest" description="Disordered" evidence="2">
    <location>
        <begin position="440"/>
        <end position="489"/>
    </location>
</feature>
<evidence type="ECO:0000313" key="4">
    <source>
        <dbReference type="Proteomes" id="UP001141327"/>
    </source>
</evidence>
<feature type="compositionally biased region" description="Pro residues" evidence="2">
    <location>
        <begin position="45"/>
        <end position="59"/>
    </location>
</feature>